<dbReference type="GO" id="GO:0008270">
    <property type="term" value="F:zinc ion binding"/>
    <property type="evidence" value="ECO:0007669"/>
    <property type="project" value="UniProtKB-KW"/>
</dbReference>
<reference evidence="2" key="1">
    <citation type="submission" date="2025-08" db="UniProtKB">
        <authorList>
            <consortium name="RefSeq"/>
        </authorList>
    </citation>
    <scope>IDENTIFICATION</scope>
    <source>
        <strain evidence="2">Airmid</strain>
    </source>
</reference>
<dbReference type="InterPro" id="IPR013087">
    <property type="entry name" value="Znf_C2H2_type"/>
</dbReference>
<dbReference type="RefSeq" id="XP_027197605.1">
    <property type="nucleotide sequence ID" value="XM_027341804.1"/>
</dbReference>
<dbReference type="KEGG" id="dpte:113791952"/>
<dbReference type="Proteomes" id="UP000515146">
    <property type="component" value="Unplaced"/>
</dbReference>
<dbReference type="OMA" id="YCKKHCC"/>
<dbReference type="InterPro" id="IPR039149">
    <property type="entry name" value="ZNF800"/>
</dbReference>
<evidence type="ECO:0000313" key="1">
    <source>
        <dbReference type="Proteomes" id="UP000515146"/>
    </source>
</evidence>
<protein>
    <submittedName>
        <fullName evidence="2">Zinc finger protein 800-like</fullName>
    </submittedName>
</protein>
<dbReference type="PANTHER" id="PTHR21020">
    <property type="entry name" value="ZINC FINGER PROTEIN 800"/>
    <property type="match status" value="1"/>
</dbReference>
<evidence type="ECO:0000313" key="2">
    <source>
        <dbReference type="RefSeq" id="XP_027197605.1"/>
    </source>
</evidence>
<dbReference type="OrthoDB" id="10066279at2759"/>
<keyword evidence="1" id="KW-1185">Reference proteome</keyword>
<sequence length="673" mass="76688">MVKKRSFANKTVAGSSSSSSSTTTTLDIKPEDRKTLEDDLNLLDHSIIREPINVGIKNVHQIITCISDGTKEIKDLILNECNIIYECRVCRNLFRSLANFLAHKRLYCKKHCCEQMVLFDQNWFTEKQDNFIKPETYSVDSELKSKIITPSDKNSNNDQELKSNKNFVNVTTCDKKDCLDDKIRKRSADNTSLITTQQRIVKKKRIENLVSKLNPPATTSIPIIDSSMNSEITKNDKSDTAEDNLDIKTIVKNTKSDSEKQIENEFASFYKTTFAVKIDFVCEYCDASCTYLSSAIRHLMNSHSMSRISAKKFVLDYGKKHGISIKEDINDDCCRQNTEDESIIESEIKIEDPVDCFEPIQAANCPSPKENLNSQNVTTDYDIPESNENQTTPKNKRYETRCSIRKKCFYNCNSQSCFFSKHCPKTTNNDQSIQYNQNHISNKEIDSEIKNGDQPKDNEMVDDQLQSSSSSTSNSTMVDLLSISVKKRSQNVIKKKKLKKIKESVPILRNIETKDCDNNELESQQETAKLNFKPFNPTSTIISSSLSSSSSSSSFGENNSEYHSISDGFENFHNSSEDSSLSNLQNNNNNNNVDSLEFDLQKIQSQDDVIRAKIFDHEIEPVVESTHSPLVTKLSLRKFDHDHSHHKNPHKESRLKLHLRTTGSKKCYQIVDT</sequence>
<name>A0A6P6XWQ0_DERPT</name>
<dbReference type="AlphaFoldDB" id="A0A6P6XWQ0"/>
<dbReference type="PROSITE" id="PS50157">
    <property type="entry name" value="ZINC_FINGER_C2H2_2"/>
    <property type="match status" value="1"/>
</dbReference>
<proteinExistence type="predicted"/>
<dbReference type="SMART" id="SM00355">
    <property type="entry name" value="ZnF_C2H2"/>
    <property type="match status" value="2"/>
</dbReference>
<dbReference type="PANTHER" id="PTHR21020:SF0">
    <property type="entry name" value="ZINC FINGER PROTEIN 800"/>
    <property type="match status" value="1"/>
</dbReference>
<organism evidence="1 2">
    <name type="scientific">Dermatophagoides pteronyssinus</name>
    <name type="common">European house dust mite</name>
    <dbReference type="NCBI Taxonomy" id="6956"/>
    <lineage>
        <taxon>Eukaryota</taxon>
        <taxon>Metazoa</taxon>
        <taxon>Ecdysozoa</taxon>
        <taxon>Arthropoda</taxon>
        <taxon>Chelicerata</taxon>
        <taxon>Arachnida</taxon>
        <taxon>Acari</taxon>
        <taxon>Acariformes</taxon>
        <taxon>Sarcoptiformes</taxon>
        <taxon>Astigmata</taxon>
        <taxon>Psoroptidia</taxon>
        <taxon>Analgoidea</taxon>
        <taxon>Pyroglyphidae</taxon>
        <taxon>Dermatophagoidinae</taxon>
        <taxon>Dermatophagoides</taxon>
    </lineage>
</organism>
<dbReference type="GeneID" id="113791952"/>
<dbReference type="InParanoid" id="A0A6P6XWQ0"/>
<dbReference type="PROSITE" id="PS00028">
    <property type="entry name" value="ZINC_FINGER_C2H2_1"/>
    <property type="match status" value="1"/>
</dbReference>
<gene>
    <name evidence="2" type="primary">LOC113791952</name>
</gene>
<accession>A0A6P6XWQ0</accession>